<dbReference type="AlphaFoldDB" id="A0AA35U221"/>
<name>A0AA35U221_GEOBA</name>
<evidence type="ECO:0000313" key="2">
    <source>
        <dbReference type="Proteomes" id="UP001174909"/>
    </source>
</evidence>
<evidence type="ECO:0000313" key="1">
    <source>
        <dbReference type="EMBL" id="CAI8058469.1"/>
    </source>
</evidence>
<proteinExistence type="predicted"/>
<dbReference type="EMBL" id="CASHTH010004520">
    <property type="protein sequence ID" value="CAI8058469.1"/>
    <property type="molecule type" value="Genomic_DNA"/>
</dbReference>
<organism evidence="1 2">
    <name type="scientific">Geodia barretti</name>
    <name type="common">Barrett's horny sponge</name>
    <dbReference type="NCBI Taxonomy" id="519541"/>
    <lineage>
        <taxon>Eukaryota</taxon>
        <taxon>Metazoa</taxon>
        <taxon>Porifera</taxon>
        <taxon>Demospongiae</taxon>
        <taxon>Heteroscleromorpha</taxon>
        <taxon>Tetractinellida</taxon>
        <taxon>Astrophorina</taxon>
        <taxon>Geodiidae</taxon>
        <taxon>Geodia</taxon>
    </lineage>
</organism>
<accession>A0AA35U221</accession>
<comment type="caution">
    <text evidence="1">The sequence shown here is derived from an EMBL/GenBank/DDBJ whole genome shotgun (WGS) entry which is preliminary data.</text>
</comment>
<dbReference type="Proteomes" id="UP001174909">
    <property type="component" value="Unassembled WGS sequence"/>
</dbReference>
<dbReference type="InterPro" id="IPR008979">
    <property type="entry name" value="Galactose-bd-like_sf"/>
</dbReference>
<sequence>MATTTPLIQLEGEKKARVKVSSVLNRDLRQFGKQFMFDGSEETCWNSDQGSPQYVRVDLGRLAVVRELRVQFQGGFAGRECELKAGGGGGGEEDRVLMQFYPSDTNSLQVSQRFGGHCSHQGWWWSIYHHWLVLYIIPMAL</sequence>
<dbReference type="SUPFAM" id="SSF49785">
    <property type="entry name" value="Galactose-binding domain-like"/>
    <property type="match status" value="1"/>
</dbReference>
<dbReference type="Gene3D" id="2.60.120.260">
    <property type="entry name" value="Galactose-binding domain-like"/>
    <property type="match status" value="1"/>
</dbReference>
<keyword evidence="2" id="KW-1185">Reference proteome</keyword>
<protein>
    <submittedName>
        <fullName evidence="1">Nuclear receptor 2C2-associated protein</fullName>
    </submittedName>
</protein>
<gene>
    <name evidence="1" type="ORF">GBAR_LOCUS31799</name>
</gene>
<reference evidence="1" key="1">
    <citation type="submission" date="2023-03" db="EMBL/GenBank/DDBJ databases">
        <authorList>
            <person name="Steffen K."/>
            <person name="Cardenas P."/>
        </authorList>
    </citation>
    <scope>NUCLEOTIDE SEQUENCE</scope>
</reference>
<keyword evidence="1" id="KW-0675">Receptor</keyword>
<dbReference type="Pfam" id="PF22633">
    <property type="entry name" value="F5_F8_type_C_2"/>
    <property type="match status" value="1"/>
</dbReference>